<evidence type="ECO:0000313" key="3">
    <source>
        <dbReference type="Proteomes" id="UP000766486"/>
    </source>
</evidence>
<sequence>MYDAASLLSFGEDQDQPFIFAAVNYRVGGLALCPGLRFLLRTRMGLKWVADNIAAVDSDPDKVTIWGESTWCDFRA</sequence>
<evidence type="ECO:0008006" key="4">
    <source>
        <dbReference type="Google" id="ProtNLM"/>
    </source>
</evidence>
<evidence type="ECO:0000313" key="2">
    <source>
        <dbReference type="EMBL" id="VUC36470.1"/>
    </source>
</evidence>
<feature type="transmembrane region" description="Helical" evidence="1">
    <location>
        <begin position="18"/>
        <end position="40"/>
    </location>
</feature>
<gene>
    <name evidence="2" type="ORF">CLO192961_LOCUS446584</name>
</gene>
<dbReference type="Gene3D" id="3.40.50.1820">
    <property type="entry name" value="alpha/beta hydrolase"/>
    <property type="match status" value="1"/>
</dbReference>
<proteinExistence type="predicted"/>
<protein>
    <recommendedName>
        <fullName evidence="4">Carboxylesterase type B domain-containing protein</fullName>
    </recommendedName>
</protein>
<dbReference type="Proteomes" id="UP000766486">
    <property type="component" value="Unassembled WGS sequence"/>
</dbReference>
<comment type="caution">
    <text evidence="2">The sequence shown here is derived from an EMBL/GenBank/DDBJ whole genome shotgun (WGS) entry which is preliminary data.</text>
</comment>
<accession>A0ABY6V2L2</accession>
<keyword evidence="1" id="KW-0812">Transmembrane</keyword>
<keyword evidence="3" id="KW-1185">Reference proteome</keyword>
<evidence type="ECO:0000256" key="1">
    <source>
        <dbReference type="SAM" id="Phobius"/>
    </source>
</evidence>
<organism evidence="2 3">
    <name type="scientific">Bionectria ochroleuca</name>
    <name type="common">Gliocladium roseum</name>
    <dbReference type="NCBI Taxonomy" id="29856"/>
    <lineage>
        <taxon>Eukaryota</taxon>
        <taxon>Fungi</taxon>
        <taxon>Dikarya</taxon>
        <taxon>Ascomycota</taxon>
        <taxon>Pezizomycotina</taxon>
        <taxon>Sordariomycetes</taxon>
        <taxon>Hypocreomycetidae</taxon>
        <taxon>Hypocreales</taxon>
        <taxon>Bionectriaceae</taxon>
        <taxon>Clonostachys</taxon>
    </lineage>
</organism>
<name>A0ABY6V2L2_BIOOC</name>
<dbReference type="EMBL" id="CABFNS010000929">
    <property type="protein sequence ID" value="VUC36470.1"/>
    <property type="molecule type" value="Genomic_DNA"/>
</dbReference>
<reference evidence="2 3" key="1">
    <citation type="submission" date="2019-06" db="EMBL/GenBank/DDBJ databases">
        <authorList>
            <person name="Broberg M."/>
        </authorList>
    </citation>
    <scope>NUCLEOTIDE SEQUENCE [LARGE SCALE GENOMIC DNA]</scope>
</reference>
<keyword evidence="1" id="KW-1133">Transmembrane helix</keyword>
<dbReference type="InterPro" id="IPR029058">
    <property type="entry name" value="AB_hydrolase_fold"/>
</dbReference>
<dbReference type="SUPFAM" id="SSF53474">
    <property type="entry name" value="alpha/beta-Hydrolases"/>
    <property type="match status" value="1"/>
</dbReference>
<keyword evidence="1" id="KW-0472">Membrane</keyword>